<dbReference type="Gene3D" id="2.40.160.50">
    <property type="entry name" value="membrane protein fhac: a member of the omp85/tpsb transporter family"/>
    <property type="match status" value="1"/>
</dbReference>
<dbReference type="InterPro" id="IPR000184">
    <property type="entry name" value="Bac_surfAg_D15"/>
</dbReference>
<sequence>MPRFSHLLCLVLMIVTAYSYADMKLSIKGLSGELADNVDARVSLIEPNKINNSPNFKRYFESEAQKALRALGYYSPSFEYFEQDPKVLTVKISPGVPVLVEQLNINITGEGEQDKDFNELLEHDLPKKGDILNHGSYESFKKALLNLSLEKGYFDANMSKHQLAVSNYEHQAFWNIDFNTGQRYKFGKVSFPNVKIRKDYLANLVPFKEGEKYTAEQLSILNRRLNSTNWFNSVLVTPDFPHLSDDKTLPIEVTTSPRKRNSMDLGLGYSTDNGVHGKIGWSKPWINSRGQSFQSDLSLSSPEQMITMSYKIPLKQSPLEQYYTIQGGYKKIDNNDTYSRSYTFGALRNWDHFEGWQTALGINMLRDDFTQGYSSYKTFLYYPSLSLSRIRSDGNLLAMWGDSQRYSVEAAAESLGSDINLVRFQAQQTWIRSLKESHRFIVRGNFGIIRASNFDRVPPSFRFFAGGDRSIRGYSYQSISPEDKKGKLKGASKLITGSAEYQYNLSGPWWGALFVDSGEAIDKVDKAKFYTGSGFGIRWSSPVGPIKLDLATPLNRKDKGSIHLYIGLGSEL</sequence>
<evidence type="ECO:0000313" key="15">
    <source>
        <dbReference type="EMBL" id="OTQ11582.1"/>
    </source>
</evidence>
<dbReference type="AlphaFoldDB" id="A0A242NF96"/>
<keyword evidence="5" id="KW-0812">Transmembrane</keyword>
<dbReference type="Pfam" id="PF01103">
    <property type="entry name" value="Omp85"/>
    <property type="match status" value="1"/>
</dbReference>
<evidence type="ECO:0000256" key="8">
    <source>
        <dbReference type="ARBA" id="ARBA00023237"/>
    </source>
</evidence>
<evidence type="ECO:0000256" key="6">
    <source>
        <dbReference type="ARBA" id="ARBA00022729"/>
    </source>
</evidence>
<evidence type="ECO:0000256" key="10">
    <source>
        <dbReference type="ARBA" id="ARBA00093548"/>
    </source>
</evidence>
<keyword evidence="16" id="KW-1185">Reference proteome</keyword>
<dbReference type="GO" id="GO:0097347">
    <property type="term" value="C:TAM protein secretion complex"/>
    <property type="evidence" value="ECO:0007669"/>
    <property type="project" value="TreeGrafter"/>
</dbReference>
<evidence type="ECO:0000256" key="4">
    <source>
        <dbReference type="ARBA" id="ARBA00022452"/>
    </source>
</evidence>
<evidence type="ECO:0000313" key="17">
    <source>
        <dbReference type="Proteomes" id="UP000194977"/>
    </source>
</evidence>
<evidence type="ECO:0000313" key="14">
    <source>
        <dbReference type="EMBL" id="OTP98424.1"/>
    </source>
</evidence>
<evidence type="ECO:0000259" key="11">
    <source>
        <dbReference type="Pfam" id="PF01103"/>
    </source>
</evidence>
<dbReference type="GO" id="GO:0009279">
    <property type="term" value="C:cell outer membrane"/>
    <property type="evidence" value="ECO:0007669"/>
    <property type="project" value="UniProtKB-SubCell"/>
</dbReference>
<keyword evidence="4" id="KW-1134">Transmembrane beta strand</keyword>
<dbReference type="GO" id="GO:0009306">
    <property type="term" value="P:protein secretion"/>
    <property type="evidence" value="ECO:0007669"/>
    <property type="project" value="TreeGrafter"/>
</dbReference>
<dbReference type="EMBL" id="NARP01000031">
    <property type="protein sequence ID" value="OTP98424.1"/>
    <property type="molecule type" value="Genomic_DNA"/>
</dbReference>
<accession>A0A242NF96</accession>
<keyword evidence="7" id="KW-0472">Membrane</keyword>
<feature type="domain" description="TamA POTRA" evidence="13">
    <location>
        <begin position="25"/>
        <end position="94"/>
    </location>
</feature>
<keyword evidence="6" id="KW-0732">Signal</keyword>
<dbReference type="InterPro" id="IPR039910">
    <property type="entry name" value="D15-like"/>
</dbReference>
<feature type="domain" description="Bacterial surface antigen (D15)" evidence="11">
    <location>
        <begin position="261"/>
        <end position="570"/>
    </location>
</feature>
<dbReference type="InterPro" id="IPR035243">
    <property type="entry name" value="TamA_POTRA_Dom_1"/>
</dbReference>
<evidence type="ECO:0000256" key="5">
    <source>
        <dbReference type="ARBA" id="ARBA00022692"/>
    </source>
</evidence>
<dbReference type="Gene3D" id="3.10.20.310">
    <property type="entry name" value="membrane protein fhac"/>
    <property type="match status" value="3"/>
</dbReference>
<organism evidence="14 17">
    <name type="scientific">Gilliamella apicola</name>
    <dbReference type="NCBI Taxonomy" id="1196095"/>
    <lineage>
        <taxon>Bacteria</taxon>
        <taxon>Pseudomonadati</taxon>
        <taxon>Pseudomonadota</taxon>
        <taxon>Gammaproteobacteria</taxon>
        <taxon>Orbales</taxon>
        <taxon>Orbaceae</taxon>
        <taxon>Gilliamella</taxon>
    </lineage>
</organism>
<dbReference type="Pfam" id="PF17243">
    <property type="entry name" value="POTRA_TamA_1"/>
    <property type="match status" value="1"/>
</dbReference>
<dbReference type="Proteomes" id="UP000194977">
    <property type="component" value="Unassembled WGS sequence"/>
</dbReference>
<dbReference type="FunFam" id="3.10.20.310:FF:000008">
    <property type="entry name" value="Outer membrane protein, OMP85 family"/>
    <property type="match status" value="1"/>
</dbReference>
<dbReference type="PANTHER" id="PTHR12815:SF47">
    <property type="entry name" value="TRANSLOCATION AND ASSEMBLY MODULE SUBUNIT TAMA"/>
    <property type="match status" value="1"/>
</dbReference>
<name>A0A242NF96_9GAMM</name>
<comment type="caution">
    <text evidence="14">The sequence shown here is derived from an EMBL/GenBank/DDBJ whole genome shotgun (WGS) entry which is preliminary data.</text>
</comment>
<evidence type="ECO:0000256" key="9">
    <source>
        <dbReference type="ARBA" id="ARBA00033063"/>
    </source>
</evidence>
<dbReference type="Proteomes" id="UP000194800">
    <property type="component" value="Unassembled WGS sequence"/>
</dbReference>
<dbReference type="InterPro" id="IPR010827">
    <property type="entry name" value="BamA/TamA_POTRA"/>
</dbReference>
<dbReference type="EMBL" id="NART01000004">
    <property type="protein sequence ID" value="OTQ11582.1"/>
    <property type="molecule type" value="Genomic_DNA"/>
</dbReference>
<keyword evidence="8" id="KW-0998">Cell outer membrane</keyword>
<evidence type="ECO:0000259" key="12">
    <source>
        <dbReference type="Pfam" id="PF07244"/>
    </source>
</evidence>
<dbReference type="Pfam" id="PF07244">
    <property type="entry name" value="POTRA"/>
    <property type="match status" value="1"/>
</dbReference>
<dbReference type="PANTHER" id="PTHR12815">
    <property type="entry name" value="SORTING AND ASSEMBLY MACHINERY SAMM50 PROTEIN FAMILY MEMBER"/>
    <property type="match status" value="1"/>
</dbReference>
<reference evidence="16 17" key="1">
    <citation type="submission" date="2017-03" db="EMBL/GenBank/DDBJ databases">
        <title>Comparative genomics of honeybee gut symbionts reveal geographically distinct and subgroup specific antibiotic resistance.</title>
        <authorList>
            <person name="Ludvigsen J."/>
            <person name="Porcellato D."/>
            <person name="Labee-Lund T.M."/>
            <person name="Amdam G.V."/>
            <person name="Rudi K."/>
        </authorList>
    </citation>
    <scope>NUCLEOTIDE SEQUENCE [LARGE SCALE GENOMIC DNA]</scope>
    <source>
        <strain evidence="14 17">A-7-12</strain>
        <strain evidence="15 16">A-9-12</strain>
    </source>
</reference>
<evidence type="ECO:0000313" key="16">
    <source>
        <dbReference type="Proteomes" id="UP000194800"/>
    </source>
</evidence>
<evidence type="ECO:0000256" key="1">
    <source>
        <dbReference type="ARBA" id="ARBA00004442"/>
    </source>
</evidence>
<protein>
    <recommendedName>
        <fullName evidence="3">Translocation and assembly module subunit TamA</fullName>
    </recommendedName>
    <alternativeName>
        <fullName evidence="9">Autotransporter assembly factor TamA</fullName>
    </alternativeName>
</protein>
<evidence type="ECO:0000259" key="13">
    <source>
        <dbReference type="Pfam" id="PF17243"/>
    </source>
</evidence>
<comment type="similarity">
    <text evidence="2">Belongs to the TamA family.</text>
</comment>
<gene>
    <name evidence="15" type="ORF">B6C91_01715</name>
    <name evidence="14" type="ORF">B6D08_11010</name>
</gene>
<comment type="subunit">
    <text evidence="10">Interacts with TamB to form the translocation and assembly module (TAM).</text>
</comment>
<comment type="subcellular location">
    <subcellularLocation>
        <location evidence="1">Cell outer membrane</location>
    </subcellularLocation>
</comment>
<evidence type="ECO:0000256" key="3">
    <source>
        <dbReference type="ARBA" id="ARBA00015419"/>
    </source>
</evidence>
<evidence type="ECO:0000256" key="7">
    <source>
        <dbReference type="ARBA" id="ARBA00023136"/>
    </source>
</evidence>
<feature type="domain" description="POTRA" evidence="12">
    <location>
        <begin position="184"/>
        <end position="253"/>
    </location>
</feature>
<proteinExistence type="inferred from homology"/>
<evidence type="ECO:0000256" key="2">
    <source>
        <dbReference type="ARBA" id="ARBA00010248"/>
    </source>
</evidence>